<evidence type="ECO:0000256" key="9">
    <source>
        <dbReference type="ARBA" id="ARBA00022833"/>
    </source>
</evidence>
<dbReference type="GO" id="GO:0006508">
    <property type="term" value="P:proteolysis"/>
    <property type="evidence" value="ECO:0007669"/>
    <property type="project" value="UniProtKB-KW"/>
</dbReference>
<feature type="transmembrane region" description="Helical" evidence="13">
    <location>
        <begin position="123"/>
        <end position="146"/>
    </location>
</feature>
<keyword evidence="6 13" id="KW-0812">Transmembrane</keyword>
<evidence type="ECO:0000256" key="5">
    <source>
        <dbReference type="ARBA" id="ARBA00022670"/>
    </source>
</evidence>
<dbReference type="EMBL" id="MFKK01000018">
    <property type="protein sequence ID" value="OGG40805.1"/>
    <property type="molecule type" value="Genomic_DNA"/>
</dbReference>
<feature type="transmembrane region" description="Helical" evidence="13">
    <location>
        <begin position="89"/>
        <end position="111"/>
    </location>
</feature>
<evidence type="ECO:0000256" key="6">
    <source>
        <dbReference type="ARBA" id="ARBA00022692"/>
    </source>
</evidence>
<dbReference type="AlphaFoldDB" id="A0A1F6BV30"/>
<dbReference type="Pfam" id="PF02163">
    <property type="entry name" value="Peptidase_M50"/>
    <property type="match status" value="2"/>
</dbReference>
<keyword evidence="10 13" id="KW-1133">Transmembrane helix</keyword>
<evidence type="ECO:0000256" key="7">
    <source>
        <dbReference type="ARBA" id="ARBA00022723"/>
    </source>
</evidence>
<dbReference type="GO" id="GO:0005886">
    <property type="term" value="C:plasma membrane"/>
    <property type="evidence" value="ECO:0007669"/>
    <property type="project" value="UniProtKB-SubCell"/>
</dbReference>
<protein>
    <recommendedName>
        <fullName evidence="14">Peptidase M50 domain-containing protein</fullName>
    </recommendedName>
</protein>
<evidence type="ECO:0000256" key="8">
    <source>
        <dbReference type="ARBA" id="ARBA00022801"/>
    </source>
</evidence>
<evidence type="ECO:0000256" key="2">
    <source>
        <dbReference type="ARBA" id="ARBA00004651"/>
    </source>
</evidence>
<comment type="cofactor">
    <cofactor evidence="1">
        <name>Zn(2+)</name>
        <dbReference type="ChEBI" id="CHEBI:29105"/>
    </cofactor>
</comment>
<feature type="domain" description="Peptidase M50" evidence="14">
    <location>
        <begin position="6"/>
        <end position="110"/>
    </location>
</feature>
<evidence type="ECO:0000256" key="10">
    <source>
        <dbReference type="ARBA" id="ARBA00022989"/>
    </source>
</evidence>
<keyword evidence="4" id="KW-1003">Cell membrane</keyword>
<evidence type="ECO:0000256" key="12">
    <source>
        <dbReference type="ARBA" id="ARBA00023136"/>
    </source>
</evidence>
<feature type="transmembrane region" description="Helical" evidence="13">
    <location>
        <begin position="179"/>
        <end position="200"/>
    </location>
</feature>
<dbReference type="CDD" id="cd06158">
    <property type="entry name" value="S2P-M50_like_1"/>
    <property type="match status" value="1"/>
</dbReference>
<organism evidence="15 16">
    <name type="scientific">Candidatus Jorgensenbacteria bacterium RIFCSPLOWO2_01_FULL_45_25b</name>
    <dbReference type="NCBI Taxonomy" id="1798471"/>
    <lineage>
        <taxon>Bacteria</taxon>
        <taxon>Candidatus Joergenseniibacteriota</taxon>
    </lineage>
</organism>
<dbReference type="GO" id="GO:0008237">
    <property type="term" value="F:metallopeptidase activity"/>
    <property type="evidence" value="ECO:0007669"/>
    <property type="project" value="UniProtKB-KW"/>
</dbReference>
<evidence type="ECO:0000256" key="11">
    <source>
        <dbReference type="ARBA" id="ARBA00023049"/>
    </source>
</evidence>
<keyword evidence="7" id="KW-0479">Metal-binding</keyword>
<dbReference type="STRING" id="1798471.A3A21_01065"/>
<gene>
    <name evidence="15" type="ORF">A3A21_01065</name>
</gene>
<dbReference type="GO" id="GO:0046872">
    <property type="term" value="F:metal ion binding"/>
    <property type="evidence" value="ECO:0007669"/>
    <property type="project" value="UniProtKB-KW"/>
</dbReference>
<dbReference type="InterPro" id="IPR052348">
    <property type="entry name" value="Metallopeptidase_M50B"/>
</dbReference>
<comment type="similarity">
    <text evidence="3">Belongs to the peptidase M50B family.</text>
</comment>
<comment type="subcellular location">
    <subcellularLocation>
        <location evidence="2">Cell membrane</location>
        <topology evidence="2">Multi-pass membrane protein</topology>
    </subcellularLocation>
</comment>
<dbReference type="InterPro" id="IPR044537">
    <property type="entry name" value="Rip2-like"/>
</dbReference>
<evidence type="ECO:0000313" key="16">
    <source>
        <dbReference type="Proteomes" id="UP000176996"/>
    </source>
</evidence>
<sequence length="204" mass="22255">MEGVFIAIVFIFSVVIHEVSHGVVADKLGDPTARLLGRLTLNPLKHIDPFGSIILPALLIISRVGFVFGWAKPVPYNPYHLKKPERDAAIIAGAGPASNLLVALIFALIIWGGTALLPNVPTLLSVLPLFALIVQINIVLAVFNLVPIPPLDGSKILFLGLRGRWGESVRRVLEQYGSILLIFFIFFGYGLITPIIHVLMKLLI</sequence>
<keyword evidence="9" id="KW-0862">Zinc</keyword>
<dbReference type="Proteomes" id="UP000176996">
    <property type="component" value="Unassembled WGS sequence"/>
</dbReference>
<keyword evidence="8" id="KW-0378">Hydrolase</keyword>
<evidence type="ECO:0000256" key="4">
    <source>
        <dbReference type="ARBA" id="ARBA00022475"/>
    </source>
</evidence>
<feature type="domain" description="Peptidase M50" evidence="14">
    <location>
        <begin position="126"/>
        <end position="184"/>
    </location>
</feature>
<evidence type="ECO:0000259" key="14">
    <source>
        <dbReference type="Pfam" id="PF02163"/>
    </source>
</evidence>
<dbReference type="InterPro" id="IPR008915">
    <property type="entry name" value="Peptidase_M50"/>
</dbReference>
<proteinExistence type="inferred from homology"/>
<accession>A0A1F6BV30</accession>
<evidence type="ECO:0000313" key="15">
    <source>
        <dbReference type="EMBL" id="OGG40805.1"/>
    </source>
</evidence>
<reference evidence="15 16" key="1">
    <citation type="journal article" date="2016" name="Nat. Commun.">
        <title>Thousands of microbial genomes shed light on interconnected biogeochemical processes in an aquifer system.</title>
        <authorList>
            <person name="Anantharaman K."/>
            <person name="Brown C.T."/>
            <person name="Hug L.A."/>
            <person name="Sharon I."/>
            <person name="Castelle C.J."/>
            <person name="Probst A.J."/>
            <person name="Thomas B.C."/>
            <person name="Singh A."/>
            <person name="Wilkins M.J."/>
            <person name="Karaoz U."/>
            <person name="Brodie E.L."/>
            <person name="Williams K.H."/>
            <person name="Hubbard S.S."/>
            <person name="Banfield J.F."/>
        </authorList>
    </citation>
    <scope>NUCLEOTIDE SEQUENCE [LARGE SCALE GENOMIC DNA]</scope>
</reference>
<keyword evidence="5" id="KW-0645">Protease</keyword>
<feature type="transmembrane region" description="Helical" evidence="13">
    <location>
        <begin position="49"/>
        <end position="68"/>
    </location>
</feature>
<dbReference type="PANTHER" id="PTHR35864:SF1">
    <property type="entry name" value="ZINC METALLOPROTEASE YWHC-RELATED"/>
    <property type="match status" value="1"/>
</dbReference>
<dbReference type="PANTHER" id="PTHR35864">
    <property type="entry name" value="ZINC METALLOPROTEASE MJ0611-RELATED"/>
    <property type="match status" value="1"/>
</dbReference>
<keyword evidence="12 13" id="KW-0472">Membrane</keyword>
<evidence type="ECO:0000256" key="3">
    <source>
        <dbReference type="ARBA" id="ARBA00007931"/>
    </source>
</evidence>
<evidence type="ECO:0000256" key="13">
    <source>
        <dbReference type="SAM" id="Phobius"/>
    </source>
</evidence>
<keyword evidence="11" id="KW-0482">Metalloprotease</keyword>
<name>A0A1F6BV30_9BACT</name>
<comment type="caution">
    <text evidence="15">The sequence shown here is derived from an EMBL/GenBank/DDBJ whole genome shotgun (WGS) entry which is preliminary data.</text>
</comment>
<evidence type="ECO:0000256" key="1">
    <source>
        <dbReference type="ARBA" id="ARBA00001947"/>
    </source>
</evidence>